<dbReference type="Proteomes" id="UP001610334">
    <property type="component" value="Unassembled WGS sequence"/>
</dbReference>
<dbReference type="InterPro" id="IPR052762">
    <property type="entry name" value="PCW_deacetylase/CE"/>
</dbReference>
<keyword evidence="6" id="KW-1185">Reference proteome</keyword>
<feature type="region of interest" description="Disordered" evidence="2">
    <location>
        <begin position="57"/>
        <end position="87"/>
    </location>
</feature>
<dbReference type="InterPro" id="IPR040794">
    <property type="entry name" value="CE2_N"/>
</dbReference>
<dbReference type="PANTHER" id="PTHR37834">
    <property type="entry name" value="GDSL-LIKE LIPASE/ACYLHYDROLASE DOMAIN PROTEIN (AFU_ORTHOLOGUE AFUA_2G00620)"/>
    <property type="match status" value="1"/>
</dbReference>
<feature type="domain" description="CBM1" evidence="4">
    <location>
        <begin position="16"/>
        <end position="52"/>
    </location>
</feature>
<dbReference type="Gene3D" id="2.60.120.260">
    <property type="entry name" value="Galactose-binding domain-like"/>
    <property type="match status" value="1"/>
</dbReference>
<evidence type="ECO:0000256" key="1">
    <source>
        <dbReference type="ARBA" id="ARBA00022729"/>
    </source>
</evidence>
<dbReference type="InterPro" id="IPR013830">
    <property type="entry name" value="SGNH_hydro"/>
</dbReference>
<feature type="chain" id="PRO_5046031558" evidence="3">
    <location>
        <begin position="17"/>
        <end position="425"/>
    </location>
</feature>
<dbReference type="GO" id="GO:0016787">
    <property type="term" value="F:hydrolase activity"/>
    <property type="evidence" value="ECO:0007669"/>
    <property type="project" value="UniProtKB-KW"/>
</dbReference>
<dbReference type="SUPFAM" id="SSF52266">
    <property type="entry name" value="SGNH hydrolase"/>
    <property type="match status" value="1"/>
</dbReference>
<dbReference type="Pfam" id="PF00734">
    <property type="entry name" value="CBM_1"/>
    <property type="match status" value="1"/>
</dbReference>
<evidence type="ECO:0000313" key="6">
    <source>
        <dbReference type="Proteomes" id="UP001610334"/>
    </source>
</evidence>
<name>A0ABR4HKT6_9EURO</name>
<dbReference type="CDD" id="cd01831">
    <property type="entry name" value="Endoglucanase_E_like"/>
    <property type="match status" value="1"/>
</dbReference>
<protein>
    <submittedName>
        <fullName evidence="5">SGNH hydrolase-type esterase domain-containing protein</fullName>
    </submittedName>
</protein>
<gene>
    <name evidence="5" type="ORF">BJX63DRAFT_430386</name>
</gene>
<organism evidence="5 6">
    <name type="scientific">Aspergillus granulosus</name>
    <dbReference type="NCBI Taxonomy" id="176169"/>
    <lineage>
        <taxon>Eukaryota</taxon>
        <taxon>Fungi</taxon>
        <taxon>Dikarya</taxon>
        <taxon>Ascomycota</taxon>
        <taxon>Pezizomycotina</taxon>
        <taxon>Eurotiomycetes</taxon>
        <taxon>Eurotiomycetidae</taxon>
        <taxon>Eurotiales</taxon>
        <taxon>Aspergillaceae</taxon>
        <taxon>Aspergillus</taxon>
        <taxon>Aspergillus subgen. Nidulantes</taxon>
    </lineage>
</organism>
<evidence type="ECO:0000256" key="3">
    <source>
        <dbReference type="SAM" id="SignalP"/>
    </source>
</evidence>
<sequence>MKTHILALAIAGTVAGQLPPWAQCGGIGYIGTTVCAAGYSCMFQNDYYSQCRPETSGSLSSSTTFSTRTSSMTTPPTPTSTETEGSAPVQYLGRVNPATKELTWPGTGVAFTFRGSSAVIHLAQVSGTNSVELTIDDDEPIVISNVVGSSISIPNGLPYATHTVQLRKRSEYLFGTITLGNITTDGELLDYTAPARKIEVIGDSITVGYGLDGTNPCTNTAALENNPKTYAALAAKALAADYSVIAWSGKGLVRNIATGAPDTSPVMPELYTRYGANDADGSYPFTSTDWTPNAVVITLGTNDFNYLAYDASGQPYNARLPMDPETYTAGMVNFVESIQAHFPNAHFFLLASTMLSDTWPTAADAQHTTLTSALKAAVAQIGANAHFVDWPTQGADVGCDYHPNAATHATQGEVLASVIRAVLGW</sequence>
<dbReference type="SMART" id="SM00236">
    <property type="entry name" value="fCBD"/>
    <property type="match status" value="1"/>
</dbReference>
<proteinExistence type="predicted"/>
<dbReference type="SUPFAM" id="SSF57180">
    <property type="entry name" value="Cellulose-binding domain"/>
    <property type="match status" value="1"/>
</dbReference>
<dbReference type="Pfam" id="PF13472">
    <property type="entry name" value="Lipase_GDSL_2"/>
    <property type="match status" value="1"/>
</dbReference>
<dbReference type="Gene3D" id="3.40.50.1110">
    <property type="entry name" value="SGNH hydrolase"/>
    <property type="match status" value="1"/>
</dbReference>
<dbReference type="InterPro" id="IPR000254">
    <property type="entry name" value="CBD"/>
</dbReference>
<dbReference type="InterPro" id="IPR037461">
    <property type="entry name" value="CtCE2-like_dom"/>
</dbReference>
<dbReference type="PROSITE" id="PS51164">
    <property type="entry name" value="CBM1_2"/>
    <property type="match status" value="1"/>
</dbReference>
<evidence type="ECO:0000313" key="5">
    <source>
        <dbReference type="EMBL" id="KAL2816095.1"/>
    </source>
</evidence>
<dbReference type="EMBL" id="JBFXLT010000024">
    <property type="protein sequence ID" value="KAL2816095.1"/>
    <property type="molecule type" value="Genomic_DNA"/>
</dbReference>
<comment type="caution">
    <text evidence="5">The sequence shown here is derived from an EMBL/GenBank/DDBJ whole genome shotgun (WGS) entry which is preliminary data.</text>
</comment>
<accession>A0ABR4HKT6</accession>
<feature type="signal peptide" evidence="3">
    <location>
        <begin position="1"/>
        <end position="16"/>
    </location>
</feature>
<dbReference type="PANTHER" id="PTHR37834:SF2">
    <property type="entry name" value="ESTERASE, SGNH HYDROLASE-TYPE"/>
    <property type="match status" value="1"/>
</dbReference>
<dbReference type="InterPro" id="IPR036514">
    <property type="entry name" value="SGNH_hydro_sf"/>
</dbReference>
<keyword evidence="5" id="KW-0378">Hydrolase</keyword>
<evidence type="ECO:0000256" key="2">
    <source>
        <dbReference type="SAM" id="MobiDB-lite"/>
    </source>
</evidence>
<evidence type="ECO:0000259" key="4">
    <source>
        <dbReference type="PROSITE" id="PS51164"/>
    </source>
</evidence>
<feature type="compositionally biased region" description="Low complexity" evidence="2">
    <location>
        <begin position="57"/>
        <end position="86"/>
    </location>
</feature>
<reference evidence="5 6" key="1">
    <citation type="submission" date="2024-07" db="EMBL/GenBank/DDBJ databases">
        <title>Section-level genome sequencing and comparative genomics of Aspergillus sections Usti and Cavernicolus.</title>
        <authorList>
            <consortium name="Lawrence Berkeley National Laboratory"/>
            <person name="Nybo J.L."/>
            <person name="Vesth T.C."/>
            <person name="Theobald S."/>
            <person name="Frisvad J.C."/>
            <person name="Larsen T.O."/>
            <person name="Kjaerboelling I."/>
            <person name="Rothschild-Mancinelli K."/>
            <person name="Lyhne E.K."/>
            <person name="Kogle M.E."/>
            <person name="Barry K."/>
            <person name="Clum A."/>
            <person name="Na H."/>
            <person name="Ledsgaard L."/>
            <person name="Lin J."/>
            <person name="Lipzen A."/>
            <person name="Kuo A."/>
            <person name="Riley R."/>
            <person name="Mondo S."/>
            <person name="Labutti K."/>
            <person name="Haridas S."/>
            <person name="Pangalinan J."/>
            <person name="Salamov A.A."/>
            <person name="Simmons B.A."/>
            <person name="Magnuson J.K."/>
            <person name="Chen J."/>
            <person name="Drula E."/>
            <person name="Henrissat B."/>
            <person name="Wiebenga A."/>
            <person name="Lubbers R.J."/>
            <person name="Gomes A.C."/>
            <person name="Makela M.R."/>
            <person name="Stajich J."/>
            <person name="Grigoriev I.V."/>
            <person name="Mortensen U.H."/>
            <person name="De Vries R.P."/>
            <person name="Baker S.E."/>
            <person name="Andersen M.R."/>
        </authorList>
    </citation>
    <scope>NUCLEOTIDE SEQUENCE [LARGE SCALE GENOMIC DNA]</scope>
    <source>
        <strain evidence="5 6">CBS 588.65</strain>
    </source>
</reference>
<dbReference type="PROSITE" id="PS00562">
    <property type="entry name" value="CBM1_1"/>
    <property type="match status" value="1"/>
</dbReference>
<dbReference type="Pfam" id="PF17996">
    <property type="entry name" value="CE2_N"/>
    <property type="match status" value="1"/>
</dbReference>
<dbReference type="InterPro" id="IPR035971">
    <property type="entry name" value="CBD_sf"/>
</dbReference>
<keyword evidence="1 3" id="KW-0732">Signal</keyword>